<comment type="caution">
    <text evidence="1">The sequence shown here is derived from an EMBL/GenBank/DDBJ whole genome shotgun (WGS) entry which is preliminary data.</text>
</comment>
<accession>A0A0A6PFH6</accession>
<evidence type="ECO:0000313" key="2">
    <source>
        <dbReference type="Proteomes" id="UP000030428"/>
    </source>
</evidence>
<organism evidence="1 2">
    <name type="scientific">Candidatus Thiomargarita nelsonii</name>
    <dbReference type="NCBI Taxonomy" id="1003181"/>
    <lineage>
        <taxon>Bacteria</taxon>
        <taxon>Pseudomonadati</taxon>
        <taxon>Pseudomonadota</taxon>
        <taxon>Gammaproteobacteria</taxon>
        <taxon>Thiotrichales</taxon>
        <taxon>Thiotrichaceae</taxon>
        <taxon>Thiomargarita</taxon>
    </lineage>
</organism>
<dbReference type="Proteomes" id="UP000030428">
    <property type="component" value="Unassembled WGS sequence"/>
</dbReference>
<reference evidence="1 2" key="1">
    <citation type="journal article" date="2016" name="Front. Microbiol.">
        <title>Single-Cell (Meta-)Genomics of a Dimorphic Candidatus Thiomargarita nelsonii Reveals Genomic Plasticity.</title>
        <authorList>
            <person name="Flood B.E."/>
            <person name="Fliss P."/>
            <person name="Jones D.S."/>
            <person name="Dick G.J."/>
            <person name="Jain S."/>
            <person name="Kaster A.K."/>
            <person name="Winkel M."/>
            <person name="Mussmann M."/>
            <person name="Bailey J."/>
        </authorList>
    </citation>
    <scope>NUCLEOTIDE SEQUENCE [LARGE SCALE GENOMIC DNA]</scope>
    <source>
        <strain evidence="1">Hydrate Ridge</strain>
    </source>
</reference>
<name>A0A0A6PFH6_9GAMM</name>
<evidence type="ECO:0000313" key="1">
    <source>
        <dbReference type="EMBL" id="KHD09047.1"/>
    </source>
</evidence>
<dbReference type="EMBL" id="JSZA02000004">
    <property type="protein sequence ID" value="KHD09047.1"/>
    <property type="molecule type" value="Genomic_DNA"/>
</dbReference>
<keyword evidence="2" id="KW-1185">Reference proteome</keyword>
<proteinExistence type="predicted"/>
<sequence length="128" mass="14578">MSKVQYLHEQAMILSDQAMVARHHGEKEQAIALSYQAFEYESQAAALIPDEKASEPTRSILYCSAASLAYDAKELWEAQQLIVEGLSGYPSPRIKQALKSLYEKINAELQKKVRKLTFKSEYVQRLHC</sequence>
<protein>
    <submittedName>
        <fullName evidence="1">Uncharacterized protein</fullName>
    </submittedName>
</protein>
<gene>
    <name evidence="1" type="ORF">PN36_01500</name>
</gene>
<dbReference type="AlphaFoldDB" id="A0A0A6PFH6"/>